<dbReference type="PANTHER" id="PTHR42720">
    <property type="entry name" value="GLYCEROL-3-PHOSPHATE DEHYDROGENASE"/>
    <property type="match status" value="1"/>
</dbReference>
<dbReference type="SUPFAM" id="SSF51905">
    <property type="entry name" value="FAD/NAD(P)-binding domain"/>
    <property type="match status" value="1"/>
</dbReference>
<name>A0ABY6BJG3_9GAMM</name>
<dbReference type="Gene3D" id="3.50.50.60">
    <property type="entry name" value="FAD/NAD(P)-binding domain"/>
    <property type="match status" value="1"/>
</dbReference>
<proteinExistence type="predicted"/>
<evidence type="ECO:0000313" key="3">
    <source>
        <dbReference type="EMBL" id="UXI69902.1"/>
    </source>
</evidence>
<dbReference type="PANTHER" id="PTHR42720:SF1">
    <property type="entry name" value="GLYCEROL 3-PHOSPHATE OXIDASE"/>
    <property type="match status" value="1"/>
</dbReference>
<dbReference type="InterPro" id="IPR036188">
    <property type="entry name" value="FAD/NAD-bd_sf"/>
</dbReference>
<organism evidence="3 4">
    <name type="scientific">Tahibacter amnicola</name>
    <dbReference type="NCBI Taxonomy" id="2976241"/>
    <lineage>
        <taxon>Bacteria</taxon>
        <taxon>Pseudomonadati</taxon>
        <taxon>Pseudomonadota</taxon>
        <taxon>Gammaproteobacteria</taxon>
        <taxon>Lysobacterales</taxon>
        <taxon>Rhodanobacteraceae</taxon>
        <taxon>Tahibacter</taxon>
    </lineage>
</organism>
<evidence type="ECO:0000256" key="1">
    <source>
        <dbReference type="ARBA" id="ARBA00023002"/>
    </source>
</evidence>
<gene>
    <name evidence="3" type="ORF">N4264_09825</name>
</gene>
<feature type="domain" description="FAD dependent oxidoreductase" evidence="2">
    <location>
        <begin position="28"/>
        <end position="360"/>
    </location>
</feature>
<evidence type="ECO:0000259" key="2">
    <source>
        <dbReference type="Pfam" id="PF01266"/>
    </source>
</evidence>
<protein>
    <submittedName>
        <fullName evidence="3">FAD-binding oxidoreductase</fullName>
    </submittedName>
</protein>
<dbReference type="RefSeq" id="WP_261696854.1">
    <property type="nucleotide sequence ID" value="NZ_CP104694.1"/>
</dbReference>
<sequence length="382" mass="39849">MTDVHAQPVWSADTAVALPGLPGPLRCDACVIGLGGSGLSAVRALCEAGVDTIGIDAVGVASGAAGGNGGFLLAGQAEFYHDAVARFGRQRALALYRLTVEGLRQLYAAGVPGVRQTGSLRLAADAAERADCTRQLDAMYRDGLAAQLYEGPEGVGVLVPEDGAFDPAERWNHLAALVQRRGARLYGRTPALSVETGRVVTPAGVIVADRILIAVDGGLEHLLTRLAGEVRSVRLQMLATAPAADVVLQRPVYYRDGLDYWQQLPDGRVALGGARDIGGDAEWTETTGTSAPVQAHLERLLRTKIGTQATITHRWSARVAFSRTGLPLFGRVQPGVFVTGAYCGTGNVLGALCGEALVQLALGRPSALASLLCHSDGSPMTA</sequence>
<reference evidence="3" key="1">
    <citation type="submission" date="2022-09" db="EMBL/GenBank/DDBJ databases">
        <title>Tahibacter sp. nov., isolated from a fresh water.</title>
        <authorList>
            <person name="Baek J.H."/>
            <person name="Lee J.K."/>
            <person name="Kim J.M."/>
            <person name="Jeon C.O."/>
        </authorList>
    </citation>
    <scope>NUCLEOTIDE SEQUENCE</scope>
    <source>
        <strain evidence="3">W38</strain>
    </source>
</reference>
<accession>A0ABY6BJG3</accession>
<dbReference type="InterPro" id="IPR006076">
    <property type="entry name" value="FAD-dep_OxRdtase"/>
</dbReference>
<dbReference type="Pfam" id="PF01266">
    <property type="entry name" value="DAO"/>
    <property type="match status" value="1"/>
</dbReference>
<dbReference type="InterPro" id="IPR052745">
    <property type="entry name" value="G3P_Oxidase/Oxidoreductase"/>
</dbReference>
<keyword evidence="4" id="KW-1185">Reference proteome</keyword>
<dbReference type="EMBL" id="CP104694">
    <property type="protein sequence ID" value="UXI69902.1"/>
    <property type="molecule type" value="Genomic_DNA"/>
</dbReference>
<keyword evidence="1" id="KW-0560">Oxidoreductase</keyword>
<evidence type="ECO:0000313" key="4">
    <source>
        <dbReference type="Proteomes" id="UP001064632"/>
    </source>
</evidence>
<dbReference type="Gene3D" id="3.30.9.10">
    <property type="entry name" value="D-Amino Acid Oxidase, subunit A, domain 2"/>
    <property type="match status" value="1"/>
</dbReference>
<dbReference type="Proteomes" id="UP001064632">
    <property type="component" value="Chromosome"/>
</dbReference>